<dbReference type="AlphaFoldDB" id="A0A547Q5C6"/>
<comment type="caution">
    <text evidence="2">The sequence shown here is derived from an EMBL/GenBank/DDBJ whole genome shotgun (WGS) entry which is preliminary data.</text>
</comment>
<feature type="region of interest" description="Disordered" evidence="1">
    <location>
        <begin position="29"/>
        <end position="68"/>
    </location>
</feature>
<accession>A0A547Q5C6</accession>
<reference evidence="2 3" key="1">
    <citation type="submission" date="2019-06" db="EMBL/GenBank/DDBJ databases">
        <title>Paenimaribius caenipelagi gen. nov., sp. nov., isolated from a tidal flat.</title>
        <authorList>
            <person name="Yoon J.-H."/>
        </authorList>
    </citation>
    <scope>NUCLEOTIDE SEQUENCE [LARGE SCALE GENOMIC DNA]</scope>
    <source>
        <strain evidence="2 3">JBTF-M29</strain>
    </source>
</reference>
<feature type="compositionally biased region" description="Polar residues" evidence="1">
    <location>
        <begin position="30"/>
        <end position="58"/>
    </location>
</feature>
<protein>
    <submittedName>
        <fullName evidence="2">Uncharacterized protein</fullName>
    </submittedName>
</protein>
<feature type="compositionally biased region" description="Basic and acidic residues" evidence="1">
    <location>
        <begin position="59"/>
        <end position="68"/>
    </location>
</feature>
<dbReference type="RefSeq" id="WP_142834446.1">
    <property type="nucleotide sequence ID" value="NZ_VFSV01000011.1"/>
</dbReference>
<keyword evidence="3" id="KW-1185">Reference proteome</keyword>
<sequence>MSIARKNGVGVIVAQDMKDWDPWYELIPAKQNNPYPGHANGSSQFVSQTKPKTKSSNGKSDRPFQELS</sequence>
<name>A0A547Q5C6_9RHOB</name>
<evidence type="ECO:0000256" key="1">
    <source>
        <dbReference type="SAM" id="MobiDB-lite"/>
    </source>
</evidence>
<organism evidence="2 3">
    <name type="scientific">Palleronia caenipelagi</name>
    <dbReference type="NCBI Taxonomy" id="2489174"/>
    <lineage>
        <taxon>Bacteria</taxon>
        <taxon>Pseudomonadati</taxon>
        <taxon>Pseudomonadota</taxon>
        <taxon>Alphaproteobacteria</taxon>
        <taxon>Rhodobacterales</taxon>
        <taxon>Roseobacteraceae</taxon>
        <taxon>Palleronia</taxon>
    </lineage>
</organism>
<evidence type="ECO:0000313" key="3">
    <source>
        <dbReference type="Proteomes" id="UP000318590"/>
    </source>
</evidence>
<evidence type="ECO:0000313" key="2">
    <source>
        <dbReference type="EMBL" id="TRD21568.1"/>
    </source>
</evidence>
<dbReference type="EMBL" id="VFSV01000011">
    <property type="protein sequence ID" value="TRD21568.1"/>
    <property type="molecule type" value="Genomic_DNA"/>
</dbReference>
<dbReference type="Proteomes" id="UP000318590">
    <property type="component" value="Unassembled WGS sequence"/>
</dbReference>
<gene>
    <name evidence="2" type="ORF">FEV53_08790</name>
</gene>
<proteinExistence type="predicted"/>